<keyword evidence="8" id="KW-1185">Reference proteome</keyword>
<comment type="caution">
    <text evidence="7">The sequence shown here is derived from an EMBL/GenBank/DDBJ whole genome shotgun (WGS) entry which is preliminary data.</text>
</comment>
<evidence type="ECO:0000259" key="6">
    <source>
        <dbReference type="Pfam" id="PF15459"/>
    </source>
</evidence>
<evidence type="ECO:0000256" key="3">
    <source>
        <dbReference type="ARBA" id="ARBA00023242"/>
    </source>
</evidence>
<dbReference type="GO" id="GO:0005730">
    <property type="term" value="C:nucleolus"/>
    <property type="evidence" value="ECO:0007669"/>
    <property type="project" value="TreeGrafter"/>
</dbReference>
<dbReference type="GO" id="GO:0003677">
    <property type="term" value="F:DNA binding"/>
    <property type="evidence" value="ECO:0007669"/>
    <property type="project" value="TreeGrafter"/>
</dbReference>
<gene>
    <name evidence="7" type="ORF">CORC01_00296</name>
</gene>
<feature type="domain" description="Ribosomal RNA-processing protein 14 N-terminal" evidence="6">
    <location>
        <begin position="101"/>
        <end position="151"/>
    </location>
</feature>
<dbReference type="Pfam" id="PF04935">
    <property type="entry name" value="SURF6"/>
    <property type="match status" value="1"/>
</dbReference>
<feature type="compositionally biased region" description="Acidic residues" evidence="4">
    <location>
        <begin position="326"/>
        <end position="341"/>
    </location>
</feature>
<dbReference type="InterPro" id="IPR029188">
    <property type="entry name" value="Rrp14_N"/>
</dbReference>
<feature type="region of interest" description="Disordered" evidence="4">
    <location>
        <begin position="435"/>
        <end position="511"/>
    </location>
</feature>
<feature type="region of interest" description="Disordered" evidence="4">
    <location>
        <begin position="127"/>
        <end position="421"/>
    </location>
</feature>
<dbReference type="OrthoDB" id="444809at2759"/>
<feature type="compositionally biased region" description="Polar residues" evidence="4">
    <location>
        <begin position="24"/>
        <end position="34"/>
    </location>
</feature>
<name>A0A1G4BSN3_9PEZI</name>
<feature type="compositionally biased region" description="Basic and acidic residues" evidence="4">
    <location>
        <begin position="237"/>
        <end position="246"/>
    </location>
</feature>
<evidence type="ECO:0000313" key="7">
    <source>
        <dbReference type="EMBL" id="OHF04444.1"/>
    </source>
</evidence>
<evidence type="ECO:0000259" key="5">
    <source>
        <dbReference type="Pfam" id="PF04935"/>
    </source>
</evidence>
<feature type="region of interest" description="Disordered" evidence="4">
    <location>
        <begin position="582"/>
        <end position="681"/>
    </location>
</feature>
<dbReference type="GO" id="GO:0003723">
    <property type="term" value="F:RNA binding"/>
    <property type="evidence" value="ECO:0007669"/>
    <property type="project" value="TreeGrafter"/>
</dbReference>
<accession>A0A1G4BSN3</accession>
<feature type="compositionally biased region" description="Basic and acidic residues" evidence="4">
    <location>
        <begin position="469"/>
        <end position="487"/>
    </location>
</feature>
<feature type="domain" description="Ribosomal RNA-processing protein 14/surfeit locus protein 6 C-terminal" evidence="5">
    <location>
        <begin position="452"/>
        <end position="648"/>
    </location>
</feature>
<sequence length="681" mass="75673">MRQKSAKISHKRFLHTPKNFEPPENSQPIRPQPPQYQSSLSLFTESACTRRAVDFRFALQPSYQPLWPIRESLWLFIYTSKDLNNKEKKHGNMAESTLQDRLREHSKAFDGLLSLIPAKMYYGEDNSEQWKRTKQTKAEAKAAKTAKLDPDSELNRNAKEVMDERAARNKRKLEAMQEEEDKEDDDDQPIPGVQRELPGQGLRNKDYKKQKMADLPIDTIDDANPAEMSQNQLMRMAKKEAKLEKRATKKAKKAEKKAAKLEAGGGDAAATVASAVAQTPEAKESSKPADTKIAKSPSAKKESKKQQKKAESKDAKPVTNDHDRDDKDEEYETVDEDEDEAQAATTADLNPLDISGLDNQKPTESSGASSPTSAPASPTFDTAATTTTAGASGSASTTTSTSSTVPPSEKPKHIKLPADTSALRARLAARIEALRAARKADGPDGKPIRTRQELIEARRFKQAQRKEHKKELRTKARLEEDARREETLASNSPSVMSPRVGLGGDDGDEEPANFAFGRVAFDDGTKLSHDLSHALNTHKKRGPSDPKTALIKIQNQKKRLAALDKEKQADIAEKEQWLIARKRAEGERVRDDEQALKKAVKRKDQAKKKSEKAWKERSDGVAKSIRDKQKKREDNIKKRKDDKLAHKLGRKSGKKVGGGGAKKTKARPGFEGSFGGGKKKK</sequence>
<feature type="compositionally biased region" description="Basic and acidic residues" evidence="4">
    <location>
        <begin position="582"/>
        <end position="596"/>
    </location>
</feature>
<dbReference type="GeneID" id="34553464"/>
<dbReference type="GO" id="GO:0042273">
    <property type="term" value="P:ribosomal large subunit biogenesis"/>
    <property type="evidence" value="ECO:0007669"/>
    <property type="project" value="TreeGrafter"/>
</dbReference>
<dbReference type="InterPro" id="IPR029190">
    <property type="entry name" value="Rrp14/SURF6_C"/>
</dbReference>
<dbReference type="InterPro" id="IPR007019">
    <property type="entry name" value="SURF6"/>
</dbReference>
<dbReference type="PANTHER" id="PTHR14369">
    <property type="entry name" value="SURFEIT LOCUS PROTEIN 6"/>
    <property type="match status" value="1"/>
</dbReference>
<feature type="compositionally biased region" description="Basic and acidic residues" evidence="4">
    <location>
        <begin position="203"/>
        <end position="212"/>
    </location>
</feature>
<reference evidence="7 8" key="1">
    <citation type="submission" date="2016-09" db="EMBL/GenBank/DDBJ databases">
        <authorList>
            <person name="Capua I."/>
            <person name="De Benedictis P."/>
            <person name="Joannis T."/>
            <person name="Lombin L.H."/>
            <person name="Cattoli G."/>
        </authorList>
    </citation>
    <scope>NUCLEOTIDE SEQUENCE [LARGE SCALE GENOMIC DNA]</scope>
    <source>
        <strain evidence="7 8">IMI 309357</strain>
    </source>
</reference>
<evidence type="ECO:0000256" key="4">
    <source>
        <dbReference type="SAM" id="MobiDB-lite"/>
    </source>
</evidence>
<feature type="compositionally biased region" description="Low complexity" evidence="4">
    <location>
        <begin position="362"/>
        <end position="407"/>
    </location>
</feature>
<keyword evidence="3" id="KW-0539">Nucleus</keyword>
<feature type="compositionally biased region" description="Basic and acidic residues" evidence="4">
    <location>
        <begin position="281"/>
        <end position="325"/>
    </location>
</feature>
<feature type="compositionally biased region" description="Basic and acidic residues" evidence="4">
    <location>
        <begin position="607"/>
        <end position="645"/>
    </location>
</feature>
<feature type="compositionally biased region" description="Basic and acidic residues" evidence="4">
    <location>
        <begin position="128"/>
        <end position="175"/>
    </location>
</feature>
<proteinExistence type="inferred from homology"/>
<organism evidence="7 8">
    <name type="scientific">Colletotrichum orchidophilum</name>
    <dbReference type="NCBI Taxonomy" id="1209926"/>
    <lineage>
        <taxon>Eukaryota</taxon>
        <taxon>Fungi</taxon>
        <taxon>Dikarya</taxon>
        <taxon>Ascomycota</taxon>
        <taxon>Pezizomycotina</taxon>
        <taxon>Sordariomycetes</taxon>
        <taxon>Hypocreomycetidae</taxon>
        <taxon>Glomerellales</taxon>
        <taxon>Glomerellaceae</taxon>
        <taxon>Colletotrichum</taxon>
    </lineage>
</organism>
<comment type="similarity">
    <text evidence="2">Belongs to the SURF6 family.</text>
</comment>
<feature type="region of interest" description="Disordered" evidence="4">
    <location>
        <begin position="1"/>
        <end position="34"/>
    </location>
</feature>
<dbReference type="AlphaFoldDB" id="A0A1G4BSN3"/>
<dbReference type="STRING" id="1209926.A0A1G4BSN3"/>
<dbReference type="GO" id="GO:0042274">
    <property type="term" value="P:ribosomal small subunit biogenesis"/>
    <property type="evidence" value="ECO:0007669"/>
    <property type="project" value="TreeGrafter"/>
</dbReference>
<dbReference type="RefSeq" id="XP_022481579.1">
    <property type="nucleotide sequence ID" value="XM_022611954.1"/>
</dbReference>
<dbReference type="Pfam" id="PF15459">
    <property type="entry name" value="RRP14"/>
    <property type="match status" value="1"/>
</dbReference>
<evidence type="ECO:0000313" key="8">
    <source>
        <dbReference type="Proteomes" id="UP000176998"/>
    </source>
</evidence>
<feature type="compositionally biased region" description="Low complexity" evidence="4">
    <location>
        <begin position="268"/>
        <end position="277"/>
    </location>
</feature>
<comment type="subcellular location">
    <subcellularLocation>
        <location evidence="1">Nucleus</location>
    </subcellularLocation>
</comment>
<evidence type="ECO:0000256" key="1">
    <source>
        <dbReference type="ARBA" id="ARBA00004123"/>
    </source>
</evidence>
<protein>
    <submittedName>
        <fullName evidence="7">Surfeit locus protein 6</fullName>
    </submittedName>
</protein>
<evidence type="ECO:0000256" key="2">
    <source>
        <dbReference type="ARBA" id="ARBA00005904"/>
    </source>
</evidence>
<feature type="compositionally biased region" description="Gly residues" evidence="4">
    <location>
        <begin position="672"/>
        <end position="681"/>
    </location>
</feature>
<feature type="compositionally biased region" description="Basic and acidic residues" evidence="4">
    <location>
        <begin position="435"/>
        <end position="459"/>
    </location>
</feature>
<dbReference type="EMBL" id="MJBS01000002">
    <property type="protein sequence ID" value="OHF04444.1"/>
    <property type="molecule type" value="Genomic_DNA"/>
</dbReference>
<feature type="compositionally biased region" description="Acidic residues" evidence="4">
    <location>
        <begin position="176"/>
        <end position="188"/>
    </location>
</feature>
<feature type="compositionally biased region" description="Basic residues" evidence="4">
    <location>
        <begin position="1"/>
        <end position="15"/>
    </location>
</feature>
<dbReference type="Proteomes" id="UP000176998">
    <property type="component" value="Unassembled WGS sequence"/>
</dbReference>
<dbReference type="PANTHER" id="PTHR14369:SF0">
    <property type="entry name" value="SURFEIT LOCUS PROTEIN 6"/>
    <property type="match status" value="1"/>
</dbReference>